<evidence type="ECO:0000313" key="7">
    <source>
        <dbReference type="EMBL" id="MBH8589049.1"/>
    </source>
</evidence>
<dbReference type="PROSITE" id="PS51257">
    <property type="entry name" value="PROKAR_LIPOPROTEIN"/>
    <property type="match status" value="1"/>
</dbReference>
<feature type="domain" description="Solute-binding protein family 5" evidence="6">
    <location>
        <begin position="81"/>
        <end position="462"/>
    </location>
</feature>
<evidence type="ECO:0000256" key="3">
    <source>
        <dbReference type="ARBA" id="ARBA00022448"/>
    </source>
</evidence>
<dbReference type="PIRSF" id="PIRSF002741">
    <property type="entry name" value="MppA"/>
    <property type="match status" value="1"/>
</dbReference>
<keyword evidence="4 5" id="KW-0732">Signal</keyword>
<reference evidence="7 8" key="1">
    <citation type="submission" date="2020-12" db="EMBL/GenBank/DDBJ databases">
        <title>WGS of Thermoactinomyces spp.</title>
        <authorList>
            <person name="Cheng K."/>
        </authorList>
    </citation>
    <scope>NUCLEOTIDE SEQUENCE [LARGE SCALE GENOMIC DNA]</scope>
    <source>
        <strain evidence="8">CICC 10650\ACCC 41061</strain>
    </source>
</reference>
<organism evidence="7 8">
    <name type="scientific">Thermoactinomyces vulgaris</name>
    <dbReference type="NCBI Taxonomy" id="2026"/>
    <lineage>
        <taxon>Bacteria</taxon>
        <taxon>Bacillati</taxon>
        <taxon>Bacillota</taxon>
        <taxon>Bacilli</taxon>
        <taxon>Bacillales</taxon>
        <taxon>Thermoactinomycetaceae</taxon>
        <taxon>Thermoactinomyces</taxon>
    </lineage>
</organism>
<dbReference type="InterPro" id="IPR030678">
    <property type="entry name" value="Peptide/Ni-bd"/>
</dbReference>
<proteinExistence type="inferred from homology"/>
<evidence type="ECO:0000256" key="2">
    <source>
        <dbReference type="ARBA" id="ARBA00005695"/>
    </source>
</evidence>
<protein>
    <submittedName>
        <fullName evidence="7">Peptide ABC transporter substrate-binding protein</fullName>
    </submittedName>
</protein>
<keyword evidence="3" id="KW-0813">Transport</keyword>
<dbReference type="Pfam" id="PF00496">
    <property type="entry name" value="SBP_bac_5"/>
    <property type="match status" value="1"/>
</dbReference>
<dbReference type="Gene3D" id="3.90.76.10">
    <property type="entry name" value="Dipeptide-binding Protein, Domain 1"/>
    <property type="match status" value="1"/>
</dbReference>
<dbReference type="Proteomes" id="UP000641910">
    <property type="component" value="Unassembled WGS sequence"/>
</dbReference>
<dbReference type="PANTHER" id="PTHR30290">
    <property type="entry name" value="PERIPLASMIC BINDING COMPONENT OF ABC TRANSPORTER"/>
    <property type="match status" value="1"/>
</dbReference>
<evidence type="ECO:0000256" key="4">
    <source>
        <dbReference type="ARBA" id="ARBA00022729"/>
    </source>
</evidence>
<feature type="signal peptide" evidence="5">
    <location>
        <begin position="1"/>
        <end position="25"/>
    </location>
</feature>
<feature type="chain" id="PRO_5046148259" evidence="5">
    <location>
        <begin position="26"/>
        <end position="550"/>
    </location>
</feature>
<dbReference type="InterPro" id="IPR039424">
    <property type="entry name" value="SBP_5"/>
</dbReference>
<dbReference type="PANTHER" id="PTHR30290:SF10">
    <property type="entry name" value="PERIPLASMIC OLIGOPEPTIDE-BINDING PROTEIN-RELATED"/>
    <property type="match status" value="1"/>
</dbReference>
<comment type="caution">
    <text evidence="7">The sequence shown here is derived from an EMBL/GenBank/DDBJ whole genome shotgun (WGS) entry which is preliminary data.</text>
</comment>
<dbReference type="Gene3D" id="3.10.105.10">
    <property type="entry name" value="Dipeptide-binding Protein, Domain 3"/>
    <property type="match status" value="1"/>
</dbReference>
<accession>A0ABS0QIE9</accession>
<keyword evidence="8" id="KW-1185">Reference proteome</keyword>
<evidence type="ECO:0000259" key="6">
    <source>
        <dbReference type="Pfam" id="PF00496"/>
    </source>
</evidence>
<comment type="subcellular location">
    <subcellularLocation>
        <location evidence="1">Cell envelope</location>
    </subcellularLocation>
</comment>
<evidence type="ECO:0000313" key="8">
    <source>
        <dbReference type="Proteomes" id="UP000641910"/>
    </source>
</evidence>
<evidence type="ECO:0000256" key="1">
    <source>
        <dbReference type="ARBA" id="ARBA00004196"/>
    </source>
</evidence>
<sequence length="550" mass="62231">MLKTGKVLLAIAASFSLVLSGCGFQANSGSNMKLSDEQVLRIAEEGGITTLDTVKANDAITFNVLNNVNEGLMRLGREKQPEYGIAYEYELSPDKTKYTFKLREDAKWSDGEPVTAQDFEYAWKRVLNPQTDSGYAYVFFPIKNAKQYNQGQVDASAVGIKAVEDDHTLEVQLEKPTLNFIQRTTMIAFMPQRKDVVEKFGGKYGTSAEETIYNGPFKVASWTPQKVLLKKNENYWDKNGVKLETVEINVVKDLATGINLYNSGEIDTATLNQAFVDAFKNTEEYVEAERARNYYILFNHDDPFFKNEKIRKAINLAIDRGTIANDIMKGGSKPADALIPSSISGVGGKNFRELSGSYVKTDVARAQALFQEGLTELGMSEPPKDIVMVSYDATPLRDVAINIKEQLRKKLNLEIKLDSPTWKTHVNKVKNRNFDMAMLGWVADYNDPFNFFEIWESDNEMNFSHYNNPKFDQLMDQARQTSDPKAQFELLKQAEALLTGVDDQGSAGFVPLIYYSKAFVQKSYVKDLYRHPFGPEYSLKWAYIVEKNEE</sequence>
<dbReference type="EMBL" id="JAECVU010000005">
    <property type="protein sequence ID" value="MBH8589049.1"/>
    <property type="molecule type" value="Genomic_DNA"/>
</dbReference>
<dbReference type="InterPro" id="IPR000914">
    <property type="entry name" value="SBP_5_dom"/>
</dbReference>
<comment type="similarity">
    <text evidence="2">Belongs to the bacterial solute-binding protein 5 family.</text>
</comment>
<evidence type="ECO:0000256" key="5">
    <source>
        <dbReference type="SAM" id="SignalP"/>
    </source>
</evidence>
<dbReference type="Gene3D" id="3.40.190.10">
    <property type="entry name" value="Periplasmic binding protein-like II"/>
    <property type="match status" value="1"/>
</dbReference>
<gene>
    <name evidence="7" type="ORF">I8U22_09550</name>
</gene>
<dbReference type="RefSeq" id="WP_181729137.1">
    <property type="nucleotide sequence ID" value="NZ_JACEIS010000007.1"/>
</dbReference>
<name>A0ABS0QIE9_THEVU</name>
<dbReference type="CDD" id="cd08504">
    <property type="entry name" value="PBP2_OppA"/>
    <property type="match status" value="1"/>
</dbReference>
<dbReference type="SUPFAM" id="SSF53850">
    <property type="entry name" value="Periplasmic binding protein-like II"/>
    <property type="match status" value="1"/>
</dbReference>